<protein>
    <recommendedName>
        <fullName evidence="5">Lipoprotein</fullName>
    </recommendedName>
</protein>
<feature type="signal peptide" evidence="2">
    <location>
        <begin position="1"/>
        <end position="29"/>
    </location>
</feature>
<gene>
    <name evidence="3" type="ORF">LG632_12380</name>
</gene>
<feature type="region of interest" description="Disordered" evidence="1">
    <location>
        <begin position="27"/>
        <end position="54"/>
    </location>
</feature>
<dbReference type="EMBL" id="JAJAUY010000036">
    <property type="protein sequence ID" value="MCB5180173.1"/>
    <property type="molecule type" value="Genomic_DNA"/>
</dbReference>
<feature type="chain" id="PRO_5046585968" description="Lipoprotein" evidence="2">
    <location>
        <begin position="30"/>
        <end position="153"/>
    </location>
</feature>
<reference evidence="3 4" key="1">
    <citation type="submission" date="2021-10" db="EMBL/GenBank/DDBJ databases">
        <title>Streptomyces sp. strain SMC 277, a novel streptomycete isolated from soil.</title>
        <authorList>
            <person name="Chanama M."/>
        </authorList>
    </citation>
    <scope>NUCLEOTIDE SEQUENCE [LARGE SCALE GENOMIC DNA]</scope>
    <source>
        <strain evidence="3 4">SMC 277</strain>
    </source>
</reference>
<evidence type="ECO:0000313" key="4">
    <source>
        <dbReference type="Proteomes" id="UP001199054"/>
    </source>
</evidence>
<keyword evidence="2" id="KW-0732">Signal</keyword>
<name>A0ABS8B6E8_9ACTN</name>
<dbReference type="Proteomes" id="UP001199054">
    <property type="component" value="Unassembled WGS sequence"/>
</dbReference>
<evidence type="ECO:0000313" key="3">
    <source>
        <dbReference type="EMBL" id="MCB5180173.1"/>
    </source>
</evidence>
<evidence type="ECO:0000256" key="1">
    <source>
        <dbReference type="SAM" id="MobiDB-lite"/>
    </source>
</evidence>
<dbReference type="RefSeq" id="WP_226727051.1">
    <property type="nucleotide sequence ID" value="NZ_JAJAUY010000036.1"/>
</dbReference>
<evidence type="ECO:0000256" key="2">
    <source>
        <dbReference type="SAM" id="SignalP"/>
    </source>
</evidence>
<organism evidence="3 4">
    <name type="scientific">Streptomyces antimicrobicus</name>
    <dbReference type="NCBI Taxonomy" id="2883108"/>
    <lineage>
        <taxon>Bacteria</taxon>
        <taxon>Bacillati</taxon>
        <taxon>Actinomycetota</taxon>
        <taxon>Actinomycetes</taxon>
        <taxon>Kitasatosporales</taxon>
        <taxon>Streptomycetaceae</taxon>
        <taxon>Streptomyces</taxon>
    </lineage>
</organism>
<evidence type="ECO:0008006" key="5">
    <source>
        <dbReference type="Google" id="ProtNLM"/>
    </source>
</evidence>
<keyword evidence="4" id="KW-1185">Reference proteome</keyword>
<accession>A0ABS8B6E8</accession>
<dbReference type="PROSITE" id="PS51257">
    <property type="entry name" value="PROKAR_LIPOPROTEIN"/>
    <property type="match status" value="1"/>
</dbReference>
<proteinExistence type="predicted"/>
<sequence length="153" mass="16115">MRTHPIAAGALLAAALLAVTGCSSDPAPAADKPVPSASGPAPATSEAPKVDPERARLEAAVRAYSDAYFKPDGKAAYNTLSKRCQGKAGPPELFSTIVDKAAKAYGKQQIQTFRIDQLAGDMARVTYTYSVPALDQTSQPWVKEGGAWRYDGC</sequence>
<comment type="caution">
    <text evidence="3">The sequence shown here is derived from an EMBL/GenBank/DDBJ whole genome shotgun (WGS) entry which is preliminary data.</text>
</comment>